<dbReference type="Pfam" id="PF00560">
    <property type="entry name" value="LRR_1"/>
    <property type="match status" value="1"/>
</dbReference>
<comment type="caution">
    <text evidence="9">The sequence shown here is derived from an EMBL/GenBank/DDBJ whole genome shotgun (WGS) entry which is preliminary data.</text>
</comment>
<keyword evidence="4" id="KW-0732">Signal</keyword>
<proteinExistence type="predicted"/>
<dbReference type="InterPro" id="IPR046956">
    <property type="entry name" value="RLP23-like"/>
</dbReference>
<evidence type="ECO:0000256" key="6">
    <source>
        <dbReference type="ARBA" id="ARBA00022989"/>
    </source>
</evidence>
<dbReference type="PANTHER" id="PTHR48063">
    <property type="entry name" value="LRR RECEPTOR-LIKE KINASE"/>
    <property type="match status" value="1"/>
</dbReference>
<accession>A0A9R1VJU0</accession>
<gene>
    <name evidence="9" type="ORF">LSAT_V11C500262080</name>
</gene>
<keyword evidence="5" id="KW-0677">Repeat</keyword>
<dbReference type="Gene3D" id="3.80.10.10">
    <property type="entry name" value="Ribonuclease Inhibitor"/>
    <property type="match status" value="1"/>
</dbReference>
<evidence type="ECO:0000256" key="8">
    <source>
        <dbReference type="ARBA" id="ARBA00023180"/>
    </source>
</evidence>
<sequence length="160" mass="17843">MTILDLSHNFLYSYASVSNLLLLKNNLFNGLIPESLCNKYAIGFFFRLSWKSKKALGCDIKFQPALGSLGNLGSSLQWLALNNNSFHGELPKALTNCTSLTLLDLGENKFFGVIHKWIGDNRKVLVVLMLHKNGFTGPIPIELCKILTLQIMDLGENKLT</sequence>
<organism evidence="9 10">
    <name type="scientific">Lactuca sativa</name>
    <name type="common">Garden lettuce</name>
    <dbReference type="NCBI Taxonomy" id="4236"/>
    <lineage>
        <taxon>Eukaryota</taxon>
        <taxon>Viridiplantae</taxon>
        <taxon>Streptophyta</taxon>
        <taxon>Embryophyta</taxon>
        <taxon>Tracheophyta</taxon>
        <taxon>Spermatophyta</taxon>
        <taxon>Magnoliopsida</taxon>
        <taxon>eudicotyledons</taxon>
        <taxon>Gunneridae</taxon>
        <taxon>Pentapetalae</taxon>
        <taxon>asterids</taxon>
        <taxon>campanulids</taxon>
        <taxon>Asterales</taxon>
        <taxon>Asteraceae</taxon>
        <taxon>Cichorioideae</taxon>
        <taxon>Cichorieae</taxon>
        <taxon>Lactucinae</taxon>
        <taxon>Lactuca</taxon>
    </lineage>
</organism>
<dbReference type="InterPro" id="IPR032675">
    <property type="entry name" value="LRR_dom_sf"/>
</dbReference>
<evidence type="ECO:0000256" key="4">
    <source>
        <dbReference type="ARBA" id="ARBA00022729"/>
    </source>
</evidence>
<dbReference type="FunFam" id="3.80.10.10:FF:000041">
    <property type="entry name" value="LRR receptor-like serine/threonine-protein kinase ERECTA"/>
    <property type="match status" value="1"/>
</dbReference>
<dbReference type="EMBL" id="NBSK02000005">
    <property type="protein sequence ID" value="KAJ0206343.1"/>
    <property type="molecule type" value="Genomic_DNA"/>
</dbReference>
<evidence type="ECO:0008006" key="11">
    <source>
        <dbReference type="Google" id="ProtNLM"/>
    </source>
</evidence>
<reference evidence="9 10" key="1">
    <citation type="journal article" date="2017" name="Nat. Commun.">
        <title>Genome assembly with in vitro proximity ligation data and whole-genome triplication in lettuce.</title>
        <authorList>
            <person name="Reyes-Chin-Wo S."/>
            <person name="Wang Z."/>
            <person name="Yang X."/>
            <person name="Kozik A."/>
            <person name="Arikit S."/>
            <person name="Song C."/>
            <person name="Xia L."/>
            <person name="Froenicke L."/>
            <person name="Lavelle D.O."/>
            <person name="Truco M.J."/>
            <person name="Xia R."/>
            <person name="Zhu S."/>
            <person name="Xu C."/>
            <person name="Xu H."/>
            <person name="Xu X."/>
            <person name="Cox K."/>
            <person name="Korf I."/>
            <person name="Meyers B.C."/>
            <person name="Michelmore R.W."/>
        </authorList>
    </citation>
    <scope>NUCLEOTIDE SEQUENCE [LARGE SCALE GENOMIC DNA]</scope>
    <source>
        <strain evidence="10">cv. Salinas</strain>
        <tissue evidence="9">Seedlings</tissue>
    </source>
</reference>
<dbReference type="InterPro" id="IPR001611">
    <property type="entry name" value="Leu-rich_rpt"/>
</dbReference>
<keyword evidence="7" id="KW-0472">Membrane</keyword>
<keyword evidence="2" id="KW-0433">Leucine-rich repeat</keyword>
<evidence type="ECO:0000256" key="5">
    <source>
        <dbReference type="ARBA" id="ARBA00022737"/>
    </source>
</evidence>
<name>A0A9R1VJU0_LACSA</name>
<evidence type="ECO:0000256" key="7">
    <source>
        <dbReference type="ARBA" id="ARBA00023136"/>
    </source>
</evidence>
<dbReference type="SUPFAM" id="SSF52058">
    <property type="entry name" value="L domain-like"/>
    <property type="match status" value="1"/>
</dbReference>
<keyword evidence="6" id="KW-1133">Transmembrane helix</keyword>
<dbReference type="Proteomes" id="UP000235145">
    <property type="component" value="Unassembled WGS sequence"/>
</dbReference>
<protein>
    <recommendedName>
        <fullName evidence="11">Leucine-rich repeat-containing N-terminal plant-type domain-containing protein</fullName>
    </recommendedName>
</protein>
<dbReference type="AlphaFoldDB" id="A0A9R1VJU0"/>
<evidence type="ECO:0000256" key="1">
    <source>
        <dbReference type="ARBA" id="ARBA00004479"/>
    </source>
</evidence>
<evidence type="ECO:0000313" key="9">
    <source>
        <dbReference type="EMBL" id="KAJ0206343.1"/>
    </source>
</evidence>
<keyword evidence="3" id="KW-0812">Transmembrane</keyword>
<keyword evidence="8" id="KW-0325">Glycoprotein</keyword>
<evidence type="ECO:0000256" key="2">
    <source>
        <dbReference type="ARBA" id="ARBA00022614"/>
    </source>
</evidence>
<dbReference type="PANTHER" id="PTHR48063:SF76">
    <property type="entry name" value="NON-SPECIFIC SERINE_THREONINE PROTEIN KINASE"/>
    <property type="match status" value="1"/>
</dbReference>
<keyword evidence="10" id="KW-1185">Reference proteome</keyword>
<dbReference type="GO" id="GO:0016020">
    <property type="term" value="C:membrane"/>
    <property type="evidence" value="ECO:0007669"/>
    <property type="project" value="UniProtKB-SubCell"/>
</dbReference>
<evidence type="ECO:0000313" key="10">
    <source>
        <dbReference type="Proteomes" id="UP000235145"/>
    </source>
</evidence>
<evidence type="ECO:0000256" key="3">
    <source>
        <dbReference type="ARBA" id="ARBA00022692"/>
    </source>
</evidence>
<comment type="subcellular location">
    <subcellularLocation>
        <location evidence="1">Membrane</location>
        <topology evidence="1">Single-pass type I membrane protein</topology>
    </subcellularLocation>
</comment>